<feature type="transmembrane region" description="Helical" evidence="1">
    <location>
        <begin position="6"/>
        <end position="25"/>
    </location>
</feature>
<proteinExistence type="predicted"/>
<dbReference type="eggNOG" id="ENOG502ZUP0">
    <property type="taxonomic scope" value="Bacteria"/>
</dbReference>
<dbReference type="Proteomes" id="UP000001027">
    <property type="component" value="Chromosome"/>
</dbReference>
<reference evidence="2 3" key="1">
    <citation type="journal article" date="2003" name="Nat. Genet.">
        <title>Comparative analysis of the genome sequences of Bordetella pertussis, Bordetella parapertussis and Bordetella bronchiseptica.</title>
        <authorList>
            <person name="Parkhill J."/>
            <person name="Sebaihia M."/>
            <person name="Preston A."/>
            <person name="Murphy L.D."/>
            <person name="Thomson N.R."/>
            <person name="Harris D.E."/>
            <person name="Holden M.T.G."/>
            <person name="Churcher C.M."/>
            <person name="Bentley S.D."/>
            <person name="Mungall K.L."/>
            <person name="Cerdeno-Tarraga A.-M."/>
            <person name="Temple L."/>
            <person name="James K.D."/>
            <person name="Harris B."/>
            <person name="Quail M.A."/>
            <person name="Achtman M."/>
            <person name="Atkin R."/>
            <person name="Baker S."/>
            <person name="Basham D."/>
            <person name="Bason N."/>
            <person name="Cherevach I."/>
            <person name="Chillingworth T."/>
            <person name="Collins M."/>
            <person name="Cronin A."/>
            <person name="Davis P."/>
            <person name="Doggett J."/>
            <person name="Feltwell T."/>
            <person name="Goble A."/>
            <person name="Hamlin N."/>
            <person name="Hauser H."/>
            <person name="Holroyd S."/>
            <person name="Jagels K."/>
            <person name="Leather S."/>
            <person name="Moule S."/>
            <person name="Norberczak H."/>
            <person name="O'Neil S."/>
            <person name="Ormond D."/>
            <person name="Price C."/>
            <person name="Rabbinowitsch E."/>
            <person name="Rutter S."/>
            <person name="Sanders M."/>
            <person name="Saunders D."/>
            <person name="Seeger K."/>
            <person name="Sharp S."/>
            <person name="Simmonds M."/>
            <person name="Skelton J."/>
            <person name="Squares R."/>
            <person name="Squares S."/>
            <person name="Stevens K."/>
            <person name="Unwin L."/>
            <person name="Whitehead S."/>
            <person name="Barrell B.G."/>
            <person name="Maskell D.J."/>
        </authorList>
    </citation>
    <scope>NUCLEOTIDE SEQUENCE [LARGE SCALE GENOMIC DNA]</scope>
    <source>
        <strain evidence="2 3">ATCC BAA-588 / NCTC 13252 / RB50</strain>
    </source>
</reference>
<protein>
    <submittedName>
        <fullName evidence="2">Exported protein</fullName>
    </submittedName>
</protein>
<keyword evidence="1" id="KW-0472">Membrane</keyword>
<dbReference type="KEGG" id="bbr:BB0794"/>
<dbReference type="AlphaFoldDB" id="A0A0H3LI39"/>
<evidence type="ECO:0000313" key="2">
    <source>
        <dbReference type="EMBL" id="CAE31293.1"/>
    </source>
</evidence>
<dbReference type="RefSeq" id="WP_010925943.1">
    <property type="nucleotide sequence ID" value="NC_002927.3"/>
</dbReference>
<organism evidence="2 3">
    <name type="scientific">Bordetella bronchiseptica (strain ATCC BAA-588 / NCTC 13252 / RB50)</name>
    <name type="common">Alcaligenes bronchisepticus</name>
    <dbReference type="NCBI Taxonomy" id="257310"/>
    <lineage>
        <taxon>Bacteria</taxon>
        <taxon>Pseudomonadati</taxon>
        <taxon>Pseudomonadota</taxon>
        <taxon>Betaproteobacteria</taxon>
        <taxon>Burkholderiales</taxon>
        <taxon>Alcaligenaceae</taxon>
        <taxon>Bordetella</taxon>
    </lineage>
</organism>
<sequence length="137" mass="14957">MGSTAWWIAGTLATLAAVGLVALLVRGGARPYETERALAAQLARTGRPAQAEVLALDRQPGGELYAAPMKLALRYADAMGRARQAELHVYIDSELLVNFMPGQAIHVRFDPNDAARIAVDRERSPTEISAAWRRRHP</sequence>
<evidence type="ECO:0000256" key="1">
    <source>
        <dbReference type="SAM" id="Phobius"/>
    </source>
</evidence>
<dbReference type="EMBL" id="BX640439">
    <property type="protein sequence ID" value="CAE31293.1"/>
    <property type="molecule type" value="Genomic_DNA"/>
</dbReference>
<dbReference type="HOGENOM" id="CLU_154394_0_0_4"/>
<accession>A0A0H3LI39</accession>
<keyword evidence="1" id="KW-0812">Transmembrane</keyword>
<name>A0A0H3LI39_BORBR</name>
<keyword evidence="1" id="KW-1133">Transmembrane helix</keyword>
<gene>
    <name evidence="2" type="ordered locus">BB0794</name>
</gene>
<evidence type="ECO:0000313" key="3">
    <source>
        <dbReference type="Proteomes" id="UP000001027"/>
    </source>
</evidence>